<dbReference type="SUPFAM" id="SSF48371">
    <property type="entry name" value="ARM repeat"/>
    <property type="match status" value="1"/>
</dbReference>
<dbReference type="EMBL" id="BJLH01000010">
    <property type="protein sequence ID" value="GEA61145.1"/>
    <property type="molecule type" value="Genomic_DNA"/>
</dbReference>
<dbReference type="InterPro" id="IPR019734">
    <property type="entry name" value="TPR_rpt"/>
</dbReference>
<dbReference type="Proteomes" id="UP000318242">
    <property type="component" value="Unassembled WGS sequence"/>
</dbReference>
<dbReference type="AlphaFoldDB" id="A0A4Y3IPZ2"/>
<sequence>MWGTNLLRLCVVGLTFILPMQTAYSSSLDDQEMSLARLSQNESIDLATRTEATRLLGQFSGPNALIAIGRASRHHEPLMRLAAIQAAAQWNGPARWDLVSPLLDDSDELVNSTAVMVLIPQWSQMTKVYRDKLFPFAERYLSNLPDDLEGQLIAAWAEQNMGDIDAAESRLNKLYQQGKDVRVVLGYSKVLLANHKPKKAQLLLEDNLDHVDDSATLYHQLGNVLLINGELEASSHAYQMAYQLDPSIDHYALDYALSIQNDHPQVSINIFEKLYAESKSPQYLYAECEVMLVQNLPAKECLAELSRVTSQQVANELLEKTQSQLKKD</sequence>
<accession>A0A4Y3IPZ2</accession>
<organism evidence="2 3">
    <name type="scientific">Vibrio comitans NBRC 102076</name>
    <dbReference type="NCBI Taxonomy" id="1219078"/>
    <lineage>
        <taxon>Bacteria</taxon>
        <taxon>Pseudomonadati</taxon>
        <taxon>Pseudomonadota</taxon>
        <taxon>Gammaproteobacteria</taxon>
        <taxon>Vibrionales</taxon>
        <taxon>Vibrionaceae</taxon>
        <taxon>Vibrio</taxon>
    </lineage>
</organism>
<gene>
    <name evidence="2" type="ORF">VCO01S_23380</name>
</gene>
<evidence type="ECO:0000313" key="2">
    <source>
        <dbReference type="EMBL" id="GEA61145.1"/>
    </source>
</evidence>
<reference evidence="2 3" key="1">
    <citation type="submission" date="2019-06" db="EMBL/GenBank/DDBJ databases">
        <title>Whole genome shotgun sequence of Vibrio comitans NBRC 102076.</title>
        <authorList>
            <person name="Hosoyama A."/>
            <person name="Uohara A."/>
            <person name="Ohji S."/>
            <person name="Ichikawa N."/>
        </authorList>
    </citation>
    <scope>NUCLEOTIDE SEQUENCE [LARGE SCALE GENOMIC DNA]</scope>
    <source>
        <strain evidence="2 3">NBRC 102076</strain>
    </source>
</reference>
<feature type="repeat" description="TPR" evidence="1">
    <location>
        <begin position="215"/>
        <end position="248"/>
    </location>
</feature>
<comment type="caution">
    <text evidence="2">The sequence shown here is derived from an EMBL/GenBank/DDBJ whole genome shotgun (WGS) entry which is preliminary data.</text>
</comment>
<dbReference type="SUPFAM" id="SSF48452">
    <property type="entry name" value="TPR-like"/>
    <property type="match status" value="1"/>
</dbReference>
<keyword evidence="1" id="KW-0802">TPR repeat</keyword>
<evidence type="ECO:0000313" key="3">
    <source>
        <dbReference type="Proteomes" id="UP000318242"/>
    </source>
</evidence>
<keyword evidence="3" id="KW-1185">Reference proteome</keyword>
<dbReference type="OrthoDB" id="5864505at2"/>
<dbReference type="PROSITE" id="PS50005">
    <property type="entry name" value="TPR"/>
    <property type="match status" value="1"/>
</dbReference>
<proteinExistence type="predicted"/>
<dbReference type="Gene3D" id="1.25.40.10">
    <property type="entry name" value="Tetratricopeptide repeat domain"/>
    <property type="match status" value="1"/>
</dbReference>
<dbReference type="InterPro" id="IPR016024">
    <property type="entry name" value="ARM-type_fold"/>
</dbReference>
<evidence type="ECO:0000256" key="1">
    <source>
        <dbReference type="PROSITE-ProRule" id="PRU00339"/>
    </source>
</evidence>
<dbReference type="InterPro" id="IPR011990">
    <property type="entry name" value="TPR-like_helical_dom_sf"/>
</dbReference>
<protein>
    <submittedName>
        <fullName evidence="2">Uncharacterized protein</fullName>
    </submittedName>
</protein>
<dbReference type="RefSeq" id="WP_141271533.1">
    <property type="nucleotide sequence ID" value="NZ_BJLH01000010.1"/>
</dbReference>
<name>A0A4Y3IPZ2_9VIBR</name>